<organism evidence="3 4">
    <name type="scientific">Danaus chrysippus</name>
    <name type="common">African queen</name>
    <dbReference type="NCBI Taxonomy" id="151541"/>
    <lineage>
        <taxon>Eukaryota</taxon>
        <taxon>Metazoa</taxon>
        <taxon>Ecdysozoa</taxon>
        <taxon>Arthropoda</taxon>
        <taxon>Hexapoda</taxon>
        <taxon>Insecta</taxon>
        <taxon>Pterygota</taxon>
        <taxon>Neoptera</taxon>
        <taxon>Endopterygota</taxon>
        <taxon>Lepidoptera</taxon>
        <taxon>Glossata</taxon>
        <taxon>Ditrysia</taxon>
        <taxon>Papilionoidea</taxon>
        <taxon>Nymphalidae</taxon>
        <taxon>Danainae</taxon>
        <taxon>Danaini</taxon>
        <taxon>Danaina</taxon>
        <taxon>Danaus</taxon>
        <taxon>Anosia</taxon>
    </lineage>
</organism>
<dbReference type="EMBL" id="CAKASE010000051">
    <property type="protein sequence ID" value="CAG9564460.1"/>
    <property type="molecule type" value="Genomic_DNA"/>
</dbReference>
<proteinExistence type="predicted"/>
<dbReference type="OrthoDB" id="64893at2759"/>
<dbReference type="Pfam" id="PF03067">
    <property type="entry name" value="LPMO_10"/>
    <property type="match status" value="1"/>
</dbReference>
<sequence>MKVVFQILALTVLVAYVSGHGRVLHPPSRASMWRYGYKTPANYDDSGVNCGGYGHQFDINGGKCGICGDAYDEPVPRSHELGGKYGLGIIVAEYEAGEVFTATVEITAYHKGYWYFKICPDPNSNEQECFDQYPVELEEGGMNYYPPSSGVFQVNYRIPENVTCDHCVLQWWYRAGNSWGTCRDGSGAIGCGNQEHFGACTDIRIKPKTHIIPDGTPIELN</sequence>
<gene>
    <name evidence="3" type="ORF">DCHRY22_LOCUS5454</name>
</gene>
<dbReference type="AlphaFoldDB" id="A0A8J2W2A4"/>
<dbReference type="InterPro" id="IPR004302">
    <property type="entry name" value="Cellulose/chitin-bd_N"/>
</dbReference>
<protein>
    <submittedName>
        <fullName evidence="3">(African queen) hypothetical protein</fullName>
    </submittedName>
</protein>
<feature type="signal peptide" evidence="1">
    <location>
        <begin position="1"/>
        <end position="19"/>
    </location>
</feature>
<evidence type="ECO:0000313" key="3">
    <source>
        <dbReference type="EMBL" id="CAG9564460.1"/>
    </source>
</evidence>
<dbReference type="Proteomes" id="UP000789524">
    <property type="component" value="Unassembled WGS sequence"/>
</dbReference>
<reference evidence="3" key="1">
    <citation type="submission" date="2021-09" db="EMBL/GenBank/DDBJ databases">
        <authorList>
            <person name="Martin H S."/>
        </authorList>
    </citation>
    <scope>NUCLEOTIDE SEQUENCE</scope>
</reference>
<dbReference type="PANTHER" id="PTHR21113:SF4">
    <property type="entry name" value="CHITIN-BINDING TYPE-4 DOMAIN-CONTAINING PROTEIN"/>
    <property type="match status" value="1"/>
</dbReference>
<name>A0A8J2W2A4_9NEOP</name>
<accession>A0A8J2W2A4</accession>
<feature type="domain" description="Chitin-binding type-4" evidence="2">
    <location>
        <begin position="20"/>
        <end position="203"/>
    </location>
</feature>
<evidence type="ECO:0000259" key="2">
    <source>
        <dbReference type="Pfam" id="PF03067"/>
    </source>
</evidence>
<feature type="chain" id="PRO_5035257755" evidence="1">
    <location>
        <begin position="20"/>
        <end position="221"/>
    </location>
</feature>
<dbReference type="PANTHER" id="PTHR21113">
    <property type="entry name" value="AGAP001705-PA"/>
    <property type="match status" value="1"/>
</dbReference>
<evidence type="ECO:0000313" key="4">
    <source>
        <dbReference type="Proteomes" id="UP000789524"/>
    </source>
</evidence>
<keyword evidence="1" id="KW-0732">Signal</keyword>
<keyword evidence="4" id="KW-1185">Reference proteome</keyword>
<evidence type="ECO:0000256" key="1">
    <source>
        <dbReference type="SAM" id="SignalP"/>
    </source>
</evidence>
<comment type="caution">
    <text evidence="3">The sequence shown here is derived from an EMBL/GenBank/DDBJ whole genome shotgun (WGS) entry which is preliminary data.</text>
</comment>